<evidence type="ECO:0000256" key="1">
    <source>
        <dbReference type="ARBA" id="ARBA00022598"/>
    </source>
</evidence>
<dbReference type="Proteomes" id="UP000036681">
    <property type="component" value="Unplaced"/>
</dbReference>
<dbReference type="PANTHER" id="PTHR43272">
    <property type="entry name" value="LONG-CHAIN-FATTY-ACID--COA LIGASE"/>
    <property type="match status" value="1"/>
</dbReference>
<dbReference type="AlphaFoldDB" id="A0A0M3IW36"/>
<reference evidence="3" key="1">
    <citation type="submission" date="2017-02" db="UniProtKB">
        <authorList>
            <consortium name="WormBaseParasite"/>
        </authorList>
    </citation>
    <scope>IDENTIFICATION</scope>
</reference>
<accession>A0A0M3IW36</accession>
<name>A0A0M3IW36_ASCLU</name>
<dbReference type="SUPFAM" id="SSF56801">
    <property type="entry name" value="Acetyl-CoA synthetase-like"/>
    <property type="match status" value="1"/>
</dbReference>
<proteinExistence type="predicted"/>
<evidence type="ECO:0000313" key="3">
    <source>
        <dbReference type="WBParaSite" id="ALUE_0002296401-mRNA-1"/>
    </source>
</evidence>
<evidence type="ECO:0000313" key="2">
    <source>
        <dbReference type="Proteomes" id="UP000036681"/>
    </source>
</evidence>
<dbReference type="WBParaSite" id="ALUE_0002296401-mRNA-1">
    <property type="protein sequence ID" value="ALUE_0002296401-mRNA-1"/>
    <property type="gene ID" value="ALUE_0002296401"/>
</dbReference>
<keyword evidence="1" id="KW-0436">Ligase</keyword>
<sequence>MLCSEVVIFEAPCPLKLKPLKHGFHMVALPSAQGEYVAPEKIEGIYARSKYVAQSFVHGESLKTCLVGVIVPDPEALERAAAERFGLKDVKLEELCSNEAVRQLILEDIIAVGKKAGLFSFEQVGFWGHFDTFC</sequence>
<dbReference type="GO" id="GO:0005783">
    <property type="term" value="C:endoplasmic reticulum"/>
    <property type="evidence" value="ECO:0007669"/>
    <property type="project" value="TreeGrafter"/>
</dbReference>
<organism evidence="2 3">
    <name type="scientific">Ascaris lumbricoides</name>
    <name type="common">Giant roundworm</name>
    <dbReference type="NCBI Taxonomy" id="6252"/>
    <lineage>
        <taxon>Eukaryota</taxon>
        <taxon>Metazoa</taxon>
        <taxon>Ecdysozoa</taxon>
        <taxon>Nematoda</taxon>
        <taxon>Chromadorea</taxon>
        <taxon>Rhabditida</taxon>
        <taxon>Spirurina</taxon>
        <taxon>Ascaridomorpha</taxon>
        <taxon>Ascaridoidea</taxon>
        <taxon>Ascarididae</taxon>
        <taxon>Ascaris</taxon>
    </lineage>
</organism>
<dbReference type="GO" id="GO:0004467">
    <property type="term" value="F:long-chain fatty acid-CoA ligase activity"/>
    <property type="evidence" value="ECO:0007669"/>
    <property type="project" value="TreeGrafter"/>
</dbReference>
<dbReference type="GO" id="GO:0016020">
    <property type="term" value="C:membrane"/>
    <property type="evidence" value="ECO:0007669"/>
    <property type="project" value="TreeGrafter"/>
</dbReference>
<dbReference type="PANTHER" id="PTHR43272:SF107">
    <property type="entry name" value="LONG-CHAIN-FATTY-ACID--COA LIGASE 5"/>
    <property type="match status" value="1"/>
</dbReference>
<keyword evidence="2" id="KW-1185">Reference proteome</keyword>
<protein>
    <submittedName>
        <fullName evidence="3">FAA_hydrolase domain-containing protein</fullName>
    </submittedName>
</protein>